<accession>A0A2K9PW71</accession>
<name>A0A2K9PW71_9FLAO</name>
<keyword evidence="3" id="KW-1185">Reference proteome</keyword>
<dbReference type="AlphaFoldDB" id="A0A2K9PW71"/>
<reference evidence="2 3" key="1">
    <citation type="submission" date="2018-01" db="EMBL/GenBank/DDBJ databases">
        <title>Complete genome sequence of Flavivirga eckloniae ECD14 isolated from seaweed Ecklonia cava.</title>
        <authorList>
            <person name="Lee J.H."/>
            <person name="Baik K.S."/>
            <person name="Seong C.N."/>
        </authorList>
    </citation>
    <scope>NUCLEOTIDE SEQUENCE [LARGE SCALE GENOMIC DNA]</scope>
    <source>
        <strain evidence="2 3">ECD14</strain>
    </source>
</reference>
<feature type="transmembrane region" description="Helical" evidence="1">
    <location>
        <begin position="112"/>
        <end position="132"/>
    </location>
</feature>
<feature type="transmembrane region" description="Helical" evidence="1">
    <location>
        <begin position="86"/>
        <end position="106"/>
    </location>
</feature>
<organism evidence="2 3">
    <name type="scientific">Flavivirga eckloniae</name>
    <dbReference type="NCBI Taxonomy" id="1803846"/>
    <lineage>
        <taxon>Bacteria</taxon>
        <taxon>Pseudomonadati</taxon>
        <taxon>Bacteroidota</taxon>
        <taxon>Flavobacteriia</taxon>
        <taxon>Flavobacteriales</taxon>
        <taxon>Flavobacteriaceae</taxon>
        <taxon>Flavivirga</taxon>
    </lineage>
</organism>
<evidence type="ECO:0000256" key="1">
    <source>
        <dbReference type="SAM" id="Phobius"/>
    </source>
</evidence>
<keyword evidence="1" id="KW-1133">Transmembrane helix</keyword>
<gene>
    <name evidence="2" type="ORF">C1H87_22415</name>
</gene>
<sequence length="169" mass="19050">MKNILAYHVTVLSNIGLNFPKFCPVCGKKNNQFDVFTIVKSRGSSEFEGKTIITQILEDSLVGVVVPVCSNTCKEKQENQMNYRNIIYWGSGIVGIITTVTLDQLLDLNLNKLSFICICSLFILPIVVYEVVMSHAYLEVYDKGLNIEFSFKNKTYAKEFAKLNNTSVT</sequence>
<protein>
    <submittedName>
        <fullName evidence="2">Uncharacterized protein</fullName>
    </submittedName>
</protein>
<dbReference type="EMBL" id="CP025791">
    <property type="protein sequence ID" value="AUP81322.1"/>
    <property type="molecule type" value="Genomic_DNA"/>
</dbReference>
<proteinExistence type="predicted"/>
<keyword evidence="1" id="KW-0812">Transmembrane</keyword>
<evidence type="ECO:0000313" key="2">
    <source>
        <dbReference type="EMBL" id="AUP81322.1"/>
    </source>
</evidence>
<evidence type="ECO:0000313" key="3">
    <source>
        <dbReference type="Proteomes" id="UP000235826"/>
    </source>
</evidence>
<dbReference type="Proteomes" id="UP000235826">
    <property type="component" value="Chromosome"/>
</dbReference>
<keyword evidence="1" id="KW-0472">Membrane</keyword>
<dbReference type="RefSeq" id="WP_102757964.1">
    <property type="nucleotide sequence ID" value="NZ_CP025791.1"/>
</dbReference>
<dbReference type="KEGG" id="fek:C1H87_22415"/>